<sequence length="96" mass="11325">MSHPKVTRRKRRTETLKNKMKQYSHIFNVNITVIMQDRSTLQNQTFTFSPDHGWATTPSHSTNSPDRPEIATWPEGQNFVERLKQRFEQLNVECPP</sequence>
<evidence type="ECO:0000256" key="1">
    <source>
        <dbReference type="SAM" id="MobiDB-lite"/>
    </source>
</evidence>
<proteinExistence type="predicted"/>
<dbReference type="HOGENOM" id="CLU_2359802_0_0_1"/>
<keyword evidence="3" id="KW-1185">Reference proteome</keyword>
<evidence type="ECO:0000313" key="3">
    <source>
        <dbReference type="Proteomes" id="UP000030663"/>
    </source>
</evidence>
<feature type="compositionally biased region" description="Polar residues" evidence="1">
    <location>
        <begin position="56"/>
        <end position="65"/>
    </location>
</feature>
<feature type="region of interest" description="Disordered" evidence="1">
    <location>
        <begin position="49"/>
        <end position="70"/>
    </location>
</feature>
<evidence type="ECO:0008006" key="4">
    <source>
        <dbReference type="Google" id="ProtNLM"/>
    </source>
</evidence>
<dbReference type="EMBL" id="JH658510">
    <property type="protein sequence ID" value="EXK78668.1"/>
    <property type="molecule type" value="Genomic_DNA"/>
</dbReference>
<evidence type="ECO:0000313" key="2">
    <source>
        <dbReference type="EMBL" id="EXK78668.1"/>
    </source>
</evidence>
<reference evidence="2 3" key="1">
    <citation type="submission" date="2011-11" db="EMBL/GenBank/DDBJ databases">
        <title>The Genome Sequence of Fusarium oxysporum PHW815.</title>
        <authorList>
            <consortium name="The Broad Institute Genome Sequencing Platform"/>
            <person name="Ma L.-J."/>
            <person name="Gale L.R."/>
            <person name="Schwartz D.C."/>
            <person name="Zhou S."/>
            <person name="Corby-Kistler H."/>
            <person name="Young S.K."/>
            <person name="Zeng Q."/>
            <person name="Gargeya S."/>
            <person name="Fitzgerald M."/>
            <person name="Haas B."/>
            <person name="Abouelleil A."/>
            <person name="Alvarado L."/>
            <person name="Arachchi H.M."/>
            <person name="Berlin A."/>
            <person name="Brown A."/>
            <person name="Chapman S.B."/>
            <person name="Chen Z."/>
            <person name="Dunbar C."/>
            <person name="Freedman E."/>
            <person name="Gearin G."/>
            <person name="Goldberg J."/>
            <person name="Griggs A."/>
            <person name="Gujja S."/>
            <person name="Heiman D."/>
            <person name="Howarth C."/>
            <person name="Larson L."/>
            <person name="Lui A."/>
            <person name="MacDonald P.J.P."/>
            <person name="Montmayeur A."/>
            <person name="Murphy C."/>
            <person name="Neiman D."/>
            <person name="Pearson M."/>
            <person name="Priest M."/>
            <person name="Roberts A."/>
            <person name="Saif S."/>
            <person name="Shea T."/>
            <person name="Shenoy N."/>
            <person name="Sisk P."/>
            <person name="Stolte C."/>
            <person name="Sykes S."/>
            <person name="Wortman J."/>
            <person name="Nusbaum C."/>
            <person name="Birren B."/>
        </authorList>
    </citation>
    <scope>NUCLEOTIDE SEQUENCE [LARGE SCALE GENOMIC DNA]</scope>
    <source>
        <strain evidence="2 3">54005</strain>
    </source>
</reference>
<accession>X0BIK9</accession>
<dbReference type="AlphaFoldDB" id="X0BIK9"/>
<dbReference type="OrthoDB" id="4733165at2759"/>
<protein>
    <recommendedName>
        <fullName evidence="4">MADS-box domain-containing protein</fullName>
    </recommendedName>
</protein>
<organism evidence="2 3">
    <name type="scientific">Fusarium oxysporum f. sp. raphani 54005</name>
    <dbReference type="NCBI Taxonomy" id="1089458"/>
    <lineage>
        <taxon>Eukaryota</taxon>
        <taxon>Fungi</taxon>
        <taxon>Dikarya</taxon>
        <taxon>Ascomycota</taxon>
        <taxon>Pezizomycotina</taxon>
        <taxon>Sordariomycetes</taxon>
        <taxon>Hypocreomycetidae</taxon>
        <taxon>Hypocreales</taxon>
        <taxon>Nectriaceae</taxon>
        <taxon>Fusarium</taxon>
        <taxon>Fusarium oxysporum species complex</taxon>
    </lineage>
</organism>
<gene>
    <name evidence="2" type="ORF">FOQG_16672</name>
</gene>
<name>X0BIK9_FUSOX</name>
<dbReference type="Proteomes" id="UP000030663">
    <property type="component" value="Unassembled WGS sequence"/>
</dbReference>